<comment type="caution">
    <text evidence="8">The sequence shown here is derived from an EMBL/GenBank/DDBJ whole genome shotgun (WGS) entry which is preliminary data.</text>
</comment>
<feature type="region of interest" description="Disordered" evidence="7">
    <location>
        <begin position="1"/>
        <end position="77"/>
    </location>
</feature>
<dbReference type="Gene3D" id="3.30.1120.90">
    <property type="entry name" value="Nucleosome assembly protein"/>
    <property type="match status" value="1"/>
</dbReference>
<evidence type="ECO:0000256" key="7">
    <source>
        <dbReference type="SAM" id="MobiDB-lite"/>
    </source>
</evidence>
<evidence type="ECO:0000256" key="3">
    <source>
        <dbReference type="ARBA" id="ARBA00059448"/>
    </source>
</evidence>
<evidence type="ECO:0000256" key="5">
    <source>
        <dbReference type="ARBA" id="ARBA00072196"/>
    </source>
</evidence>
<feature type="compositionally biased region" description="Basic and acidic residues" evidence="7">
    <location>
        <begin position="385"/>
        <end position="394"/>
    </location>
</feature>
<keyword evidence="9" id="KW-1185">Reference proteome</keyword>
<accession>A0A5N3WJP4</accession>
<name>A0A5N3WJP4_MUNMU</name>
<dbReference type="InterPro" id="IPR002164">
    <property type="entry name" value="NAP_family"/>
</dbReference>
<reference evidence="8 9" key="1">
    <citation type="submission" date="2019-06" db="EMBL/GenBank/DDBJ databases">
        <title>Discovery of a novel chromosome fission-fusion reversal in muntjac.</title>
        <authorList>
            <person name="Mudd A.B."/>
            <person name="Bredeson J.V."/>
            <person name="Baum R."/>
            <person name="Hockemeyer D."/>
            <person name="Rokhsar D.S."/>
        </authorList>
    </citation>
    <scope>NUCLEOTIDE SEQUENCE [LARGE SCALE GENOMIC DNA]</scope>
    <source>
        <strain evidence="8">UTSW_UCB_Mm</strain>
        <tissue evidence="8">Fibroblast cell line</tissue>
    </source>
</reference>
<dbReference type="InterPro" id="IPR037231">
    <property type="entry name" value="NAP-like_sf"/>
</dbReference>
<feature type="compositionally biased region" description="Low complexity" evidence="7">
    <location>
        <begin position="159"/>
        <end position="181"/>
    </location>
</feature>
<comment type="similarity">
    <text evidence="1 6">Belongs to the nucleosome assembly protein (NAP) family.</text>
</comment>
<evidence type="ECO:0000256" key="2">
    <source>
        <dbReference type="ARBA" id="ARBA00022604"/>
    </source>
</evidence>
<dbReference type="SUPFAM" id="SSF143113">
    <property type="entry name" value="NAP-like"/>
    <property type="match status" value="1"/>
</dbReference>
<dbReference type="Gene3D" id="1.20.5.1500">
    <property type="match status" value="1"/>
</dbReference>
<dbReference type="Pfam" id="PF00956">
    <property type="entry name" value="NAP"/>
    <property type="match status" value="1"/>
</dbReference>
<dbReference type="GO" id="GO:0006334">
    <property type="term" value="P:nucleosome assembly"/>
    <property type="evidence" value="ECO:0007669"/>
    <property type="project" value="InterPro"/>
</dbReference>
<feature type="compositionally biased region" description="Basic residues" evidence="7">
    <location>
        <begin position="1"/>
        <end position="25"/>
    </location>
</feature>
<evidence type="ECO:0000256" key="4">
    <source>
        <dbReference type="ARBA" id="ARBA00065104"/>
    </source>
</evidence>
<dbReference type="GO" id="GO:0005634">
    <property type="term" value="C:nucleus"/>
    <property type="evidence" value="ECO:0007669"/>
    <property type="project" value="InterPro"/>
</dbReference>
<keyword evidence="2" id="KW-0341">Growth regulation</keyword>
<evidence type="ECO:0000256" key="1">
    <source>
        <dbReference type="ARBA" id="ARBA00009947"/>
    </source>
</evidence>
<dbReference type="AlphaFoldDB" id="A0A5N3WJP4"/>
<organism evidence="8 9">
    <name type="scientific">Muntiacus muntjak</name>
    <name type="common">Barking deer</name>
    <name type="synonym">Indian muntjac</name>
    <dbReference type="NCBI Taxonomy" id="9888"/>
    <lineage>
        <taxon>Eukaryota</taxon>
        <taxon>Metazoa</taxon>
        <taxon>Chordata</taxon>
        <taxon>Craniata</taxon>
        <taxon>Vertebrata</taxon>
        <taxon>Euteleostomi</taxon>
        <taxon>Mammalia</taxon>
        <taxon>Eutheria</taxon>
        <taxon>Laurasiatheria</taxon>
        <taxon>Artiodactyla</taxon>
        <taxon>Ruminantia</taxon>
        <taxon>Pecora</taxon>
        <taxon>Cervidae</taxon>
        <taxon>Muntiacinae</taxon>
        <taxon>Muntiacus</taxon>
    </lineage>
</organism>
<comment type="subunit">
    <text evidence="4">Interacts with USP7.</text>
</comment>
<dbReference type="Proteomes" id="UP000326458">
    <property type="component" value="Unassembled WGS sequence"/>
</dbReference>
<gene>
    <name evidence="8" type="ORF">FD754_004662</name>
</gene>
<dbReference type="FunFam" id="1.20.5.1500:FF:000008">
    <property type="entry name" value="Testis-specific Y-encoded-like protein 5"/>
    <property type="match status" value="1"/>
</dbReference>
<evidence type="ECO:0000313" key="8">
    <source>
        <dbReference type="EMBL" id="KAB0360506.1"/>
    </source>
</evidence>
<sequence length="413" mass="44388">MSGRSKGKRSSRAKGRGKSRAKGRVRAAPDDAPRNPDPPECQSLGEETMAAQVQAGAGWGGPEGAEPSPPRRPGEEAACRLPLDCGLALRARAAGTLGQAVTRPCPPTATSVPERLVTDTVFVGTVGTVARPRNGPRVGSRRGPAAKKTPDTCSAVGRGSAALAGGKPKKGAAAEAASVPVGEEKIENAGSGPPATEGSMDTLENVQLKLETMNAQADRAYLRLSRKFGQLRLHHLERRNLLIQNIPGFWGQAFQNHPQLSSFLNNQDKEVLSYLNSLEVEELGLARLGYKIKFYFGRNPYFQNKVLIKEYGCGPSGQVVSRSTPIQWLPGHDLQTLSQGNPDNSRSFFGWFSNHSSIESDKIVEIINEELWPNPLQYYLMSEGARAEKGKEGRPGPARPPGETPEPGVNKSN</sequence>
<feature type="region of interest" description="Disordered" evidence="7">
    <location>
        <begin position="129"/>
        <end position="199"/>
    </location>
</feature>
<feature type="region of interest" description="Disordered" evidence="7">
    <location>
        <begin position="383"/>
        <end position="413"/>
    </location>
</feature>
<evidence type="ECO:0000313" key="9">
    <source>
        <dbReference type="Proteomes" id="UP000326458"/>
    </source>
</evidence>
<evidence type="ECO:0000256" key="6">
    <source>
        <dbReference type="RuleBase" id="RU003876"/>
    </source>
</evidence>
<proteinExistence type="inferred from homology"/>
<dbReference type="FunFam" id="3.30.1120.90:FF:000002">
    <property type="entry name" value="Testis-specific Y-encoded-like protein 2"/>
    <property type="match status" value="1"/>
</dbReference>
<dbReference type="EMBL" id="VCEA01000001">
    <property type="protein sequence ID" value="KAB0360506.1"/>
    <property type="molecule type" value="Genomic_DNA"/>
</dbReference>
<comment type="function">
    <text evidence="3">Involved in modulation of cell growth and cellular response to gamma radiation probably via regulation of the Akt signaling pathway. Involved in regulation of p53/TP53. Suppresses p53/TP53 protein levels and promotes its ubiquitination; the function is dependent on USP7 and independent on MDM2. Proposed to displace p53/TP53 from interaction with USP7.</text>
</comment>
<dbReference type="PANTHER" id="PTHR11875">
    <property type="entry name" value="TESTIS-SPECIFIC Y-ENCODED PROTEIN"/>
    <property type="match status" value="1"/>
</dbReference>
<protein>
    <recommendedName>
        <fullName evidence="5">Testis-specific Y-encoded-like protein 5</fullName>
    </recommendedName>
</protein>